<dbReference type="GO" id="GO:0043043">
    <property type="term" value="P:peptide biosynthetic process"/>
    <property type="evidence" value="ECO:0007669"/>
    <property type="project" value="InterPro"/>
</dbReference>
<evidence type="ECO:0000313" key="13">
    <source>
        <dbReference type="Proteomes" id="UP000534783"/>
    </source>
</evidence>
<dbReference type="RefSeq" id="WP_168063123.1">
    <property type="nucleotide sequence ID" value="NZ_VTOW01000005.1"/>
</dbReference>
<comment type="similarity">
    <text evidence="3 7 9">Belongs to the elongation factor P family.</text>
</comment>
<evidence type="ECO:0000256" key="7">
    <source>
        <dbReference type="HAMAP-Rule" id="MF_00141"/>
    </source>
</evidence>
<evidence type="ECO:0000256" key="4">
    <source>
        <dbReference type="ARBA" id="ARBA00022490"/>
    </source>
</evidence>
<evidence type="ECO:0000256" key="2">
    <source>
        <dbReference type="ARBA" id="ARBA00004815"/>
    </source>
</evidence>
<keyword evidence="6 7" id="KW-0648">Protein biosynthesis</keyword>
<name>A0A7X6DTN1_9BACT</name>
<dbReference type="InterPro" id="IPR011768">
    <property type="entry name" value="Transl_elongation_fac_P"/>
</dbReference>
<dbReference type="PROSITE" id="PS01275">
    <property type="entry name" value="EFP"/>
    <property type="match status" value="1"/>
</dbReference>
<evidence type="ECO:0000256" key="1">
    <source>
        <dbReference type="ARBA" id="ARBA00004496"/>
    </source>
</evidence>
<organism evidence="12 13">
    <name type="scientific">Candidatus Manganitrophus noduliformans</name>
    <dbReference type="NCBI Taxonomy" id="2606439"/>
    <lineage>
        <taxon>Bacteria</taxon>
        <taxon>Pseudomonadati</taxon>
        <taxon>Nitrospirota</taxon>
        <taxon>Nitrospiria</taxon>
        <taxon>Candidatus Troglogloeales</taxon>
        <taxon>Candidatus Manganitrophaceae</taxon>
        <taxon>Candidatus Manganitrophus</taxon>
    </lineage>
</organism>
<evidence type="ECO:0000313" key="12">
    <source>
        <dbReference type="EMBL" id="NKE73186.1"/>
    </source>
</evidence>
<evidence type="ECO:0000259" key="10">
    <source>
        <dbReference type="SMART" id="SM00841"/>
    </source>
</evidence>
<evidence type="ECO:0000259" key="11">
    <source>
        <dbReference type="SMART" id="SM01185"/>
    </source>
</evidence>
<dbReference type="FunFam" id="2.30.30.30:FF:000003">
    <property type="entry name" value="Elongation factor P"/>
    <property type="match status" value="1"/>
</dbReference>
<comment type="function">
    <text evidence="7">Involved in peptide bond synthesis. Stimulates efficient translation and peptide-bond synthesis on native or reconstituted 70S ribosomes in vitro. Probably functions indirectly by altering the affinity of the ribosome for aminoacyl-tRNA, thus increasing their reactivity as acceptors for peptidyl transferase.</text>
</comment>
<dbReference type="InterPro" id="IPR013852">
    <property type="entry name" value="Transl_elong_P/YeiP_CS"/>
</dbReference>
<sequence>MISTSDFKGGAKIQLDGDPYTIVEYQHVKPGKGGAFVRTKLKNLKTGNLLERTFRSGEKFEQPDLLDREMQFLYAEGSEYHFMDNNTYEQLFITAEQLGAAKDFLKENMVVRILFFQGKPLGVDLPLFVELKIVETDPGIRGDTATGGTKIAKLESGGTVKVPLYIEEGTIIKVDTRTGTYVERVK</sequence>
<comment type="subcellular location">
    <subcellularLocation>
        <location evidence="1 7">Cytoplasm</location>
    </subcellularLocation>
</comment>
<dbReference type="NCBIfam" id="NF001810">
    <property type="entry name" value="PRK00529.1"/>
    <property type="match status" value="1"/>
</dbReference>
<gene>
    <name evidence="7 12" type="primary">efp</name>
    <name evidence="12" type="ORF">MNODULE_20735</name>
</gene>
<evidence type="ECO:0000256" key="5">
    <source>
        <dbReference type="ARBA" id="ARBA00022768"/>
    </source>
</evidence>
<dbReference type="SMART" id="SM01185">
    <property type="entry name" value="EFP"/>
    <property type="match status" value="1"/>
</dbReference>
<dbReference type="InterPro" id="IPR001059">
    <property type="entry name" value="Transl_elong_P/YeiP_cen"/>
</dbReference>
<dbReference type="PANTHER" id="PTHR30053:SF12">
    <property type="entry name" value="ELONGATION FACTOR P (EF-P) FAMILY PROTEIN"/>
    <property type="match status" value="1"/>
</dbReference>
<feature type="domain" description="Translation elongation factor P/YeiP central" evidence="11">
    <location>
        <begin position="67"/>
        <end position="121"/>
    </location>
</feature>
<dbReference type="Gene3D" id="2.40.50.140">
    <property type="entry name" value="Nucleic acid-binding proteins"/>
    <property type="match status" value="2"/>
</dbReference>
<dbReference type="InterPro" id="IPR008991">
    <property type="entry name" value="Translation_prot_SH3-like_sf"/>
</dbReference>
<evidence type="ECO:0000256" key="6">
    <source>
        <dbReference type="ARBA" id="ARBA00022917"/>
    </source>
</evidence>
<accession>A0A7X6DTN1</accession>
<dbReference type="Pfam" id="PF08207">
    <property type="entry name" value="EFP_N"/>
    <property type="match status" value="1"/>
</dbReference>
<comment type="pathway">
    <text evidence="2 7">Protein biosynthesis; polypeptide chain elongation.</text>
</comment>
<dbReference type="PANTHER" id="PTHR30053">
    <property type="entry name" value="ELONGATION FACTOR P"/>
    <property type="match status" value="1"/>
</dbReference>
<dbReference type="UniPathway" id="UPA00345"/>
<dbReference type="Pfam" id="PF09285">
    <property type="entry name" value="Elong-fact-P_C"/>
    <property type="match status" value="1"/>
</dbReference>
<protein>
    <recommendedName>
        <fullName evidence="7 8">Elongation factor P</fullName>
        <shortName evidence="7">EF-P</shortName>
    </recommendedName>
</protein>
<keyword evidence="4 7" id="KW-0963">Cytoplasm</keyword>
<dbReference type="SMART" id="SM00841">
    <property type="entry name" value="Elong-fact-P_C"/>
    <property type="match status" value="1"/>
</dbReference>
<dbReference type="Pfam" id="PF01132">
    <property type="entry name" value="EFP"/>
    <property type="match status" value="1"/>
</dbReference>
<dbReference type="EMBL" id="VTOW01000005">
    <property type="protein sequence ID" value="NKE73186.1"/>
    <property type="molecule type" value="Genomic_DNA"/>
</dbReference>
<feature type="domain" description="Elongation factor P C-terminal" evidence="10">
    <location>
        <begin position="129"/>
        <end position="184"/>
    </location>
</feature>
<comment type="caution">
    <text evidence="12">The sequence shown here is derived from an EMBL/GenBank/DDBJ whole genome shotgun (WGS) entry which is preliminary data.</text>
</comment>
<dbReference type="NCBIfam" id="TIGR00038">
    <property type="entry name" value="efp"/>
    <property type="match status" value="1"/>
</dbReference>
<keyword evidence="13" id="KW-1185">Reference proteome</keyword>
<dbReference type="GO" id="GO:0005829">
    <property type="term" value="C:cytosol"/>
    <property type="evidence" value="ECO:0007669"/>
    <property type="project" value="UniProtKB-ARBA"/>
</dbReference>
<dbReference type="CDD" id="cd05794">
    <property type="entry name" value="S1_EF-P_repeat_2"/>
    <property type="match status" value="1"/>
</dbReference>
<dbReference type="InterPro" id="IPR014722">
    <property type="entry name" value="Rib_uL2_dom2"/>
</dbReference>
<evidence type="ECO:0000256" key="8">
    <source>
        <dbReference type="NCBIfam" id="TIGR00038"/>
    </source>
</evidence>
<dbReference type="GO" id="GO:0003746">
    <property type="term" value="F:translation elongation factor activity"/>
    <property type="evidence" value="ECO:0007669"/>
    <property type="project" value="UniProtKB-UniRule"/>
</dbReference>
<dbReference type="Proteomes" id="UP000534783">
    <property type="component" value="Unassembled WGS sequence"/>
</dbReference>
<dbReference type="PIRSF" id="PIRSF005901">
    <property type="entry name" value="EF-P"/>
    <property type="match status" value="1"/>
</dbReference>
<dbReference type="SUPFAM" id="SSF50249">
    <property type="entry name" value="Nucleic acid-binding proteins"/>
    <property type="match status" value="2"/>
</dbReference>
<dbReference type="SUPFAM" id="SSF50104">
    <property type="entry name" value="Translation proteins SH3-like domain"/>
    <property type="match status" value="1"/>
</dbReference>
<dbReference type="InterPro" id="IPR013185">
    <property type="entry name" value="Transl_elong_KOW-like"/>
</dbReference>
<reference evidence="12 13" key="1">
    <citation type="journal article" date="2020" name="Nature">
        <title>Bacterial chemolithoautotrophy via manganese oxidation.</title>
        <authorList>
            <person name="Yu H."/>
            <person name="Leadbetter J.R."/>
        </authorList>
    </citation>
    <scope>NUCLEOTIDE SEQUENCE [LARGE SCALE GENOMIC DNA]</scope>
    <source>
        <strain evidence="12 13">Mn-1</strain>
    </source>
</reference>
<dbReference type="InterPro" id="IPR012340">
    <property type="entry name" value="NA-bd_OB-fold"/>
</dbReference>
<proteinExistence type="inferred from homology"/>
<dbReference type="CDD" id="cd04470">
    <property type="entry name" value="S1_EF-P_repeat_1"/>
    <property type="match status" value="1"/>
</dbReference>
<evidence type="ECO:0000256" key="3">
    <source>
        <dbReference type="ARBA" id="ARBA00009479"/>
    </source>
</evidence>
<dbReference type="InterPro" id="IPR015365">
    <property type="entry name" value="Elong-fact-P_C"/>
</dbReference>
<evidence type="ECO:0000256" key="9">
    <source>
        <dbReference type="RuleBase" id="RU004389"/>
    </source>
</evidence>
<keyword evidence="5 7" id="KW-0251">Elongation factor</keyword>
<dbReference type="InterPro" id="IPR020599">
    <property type="entry name" value="Transl_elong_fac_P/YeiP"/>
</dbReference>
<dbReference type="HAMAP" id="MF_00141">
    <property type="entry name" value="EF_P"/>
    <property type="match status" value="1"/>
</dbReference>
<dbReference type="AlphaFoldDB" id="A0A7X6DTN1"/>
<dbReference type="Gene3D" id="2.30.30.30">
    <property type="match status" value="1"/>
</dbReference>
<dbReference type="FunFam" id="2.40.50.140:FF:000004">
    <property type="entry name" value="Elongation factor P"/>
    <property type="match status" value="1"/>
</dbReference>
<dbReference type="FunFam" id="2.40.50.140:FF:000009">
    <property type="entry name" value="Elongation factor P"/>
    <property type="match status" value="1"/>
</dbReference>